<feature type="domain" description="ABC transporter" evidence="1">
    <location>
        <begin position="26"/>
        <end position="76"/>
    </location>
</feature>
<accession>A0A1I4IQ48</accession>
<dbReference type="Gene3D" id="3.40.50.300">
    <property type="entry name" value="P-loop containing nucleotide triphosphate hydrolases"/>
    <property type="match status" value="1"/>
</dbReference>
<dbReference type="GO" id="GO:0005524">
    <property type="term" value="F:ATP binding"/>
    <property type="evidence" value="ECO:0007669"/>
    <property type="project" value="InterPro"/>
</dbReference>
<sequence length="94" mass="10105">MHPLRIERLVYRWPGAERSTLEIGALSLASGESLFLHGPSGCGKSTLLSAIAGVVDVPKGVIRLADQDLGALRGGARDRFRVDHIGRCCQRKPA</sequence>
<dbReference type="STRING" id="254406.SAMN04488042_101698"/>
<name>A0A1I4IQ48_9RHOB</name>
<reference evidence="2 3" key="1">
    <citation type="submission" date="2016-10" db="EMBL/GenBank/DDBJ databases">
        <authorList>
            <person name="de Groot N.N."/>
        </authorList>
    </citation>
    <scope>NUCLEOTIDE SEQUENCE [LARGE SCALE GENOMIC DNA]</scope>
    <source>
        <strain evidence="2 3">DSM 15283</strain>
    </source>
</reference>
<dbReference type="GO" id="GO:0022857">
    <property type="term" value="F:transmembrane transporter activity"/>
    <property type="evidence" value="ECO:0007669"/>
    <property type="project" value="TreeGrafter"/>
</dbReference>
<evidence type="ECO:0000313" key="3">
    <source>
        <dbReference type="Proteomes" id="UP000199144"/>
    </source>
</evidence>
<dbReference type="Pfam" id="PF00005">
    <property type="entry name" value="ABC_tran"/>
    <property type="match status" value="1"/>
</dbReference>
<dbReference type="InterPro" id="IPR003439">
    <property type="entry name" value="ABC_transporter-like_ATP-bd"/>
</dbReference>
<protein>
    <submittedName>
        <fullName evidence="2">ABC transporter</fullName>
    </submittedName>
</protein>
<evidence type="ECO:0000313" key="2">
    <source>
        <dbReference type="EMBL" id="SFL56482.1"/>
    </source>
</evidence>
<dbReference type="AlphaFoldDB" id="A0A1I4IQ48"/>
<dbReference type="PANTHER" id="PTHR24220">
    <property type="entry name" value="IMPORT ATP-BINDING PROTEIN"/>
    <property type="match status" value="1"/>
</dbReference>
<dbReference type="SUPFAM" id="SSF52540">
    <property type="entry name" value="P-loop containing nucleoside triphosphate hydrolases"/>
    <property type="match status" value="1"/>
</dbReference>
<dbReference type="Proteomes" id="UP000199144">
    <property type="component" value="Unassembled WGS sequence"/>
</dbReference>
<dbReference type="GO" id="GO:0005886">
    <property type="term" value="C:plasma membrane"/>
    <property type="evidence" value="ECO:0007669"/>
    <property type="project" value="TreeGrafter"/>
</dbReference>
<gene>
    <name evidence="2" type="ORF">SAMN04488042_101698</name>
</gene>
<dbReference type="RefSeq" id="WP_207502880.1">
    <property type="nucleotide sequence ID" value="NZ_FOTQ01000001.1"/>
</dbReference>
<dbReference type="GO" id="GO:0016887">
    <property type="term" value="F:ATP hydrolysis activity"/>
    <property type="evidence" value="ECO:0007669"/>
    <property type="project" value="InterPro"/>
</dbReference>
<dbReference type="PANTHER" id="PTHR24220:SF611">
    <property type="entry name" value="ATP-BINDING COMPONENT OF ABC TRANSPORTER-RELATED"/>
    <property type="match status" value="1"/>
</dbReference>
<keyword evidence="3" id="KW-1185">Reference proteome</keyword>
<dbReference type="InterPro" id="IPR027417">
    <property type="entry name" value="P-loop_NTPase"/>
</dbReference>
<dbReference type="EMBL" id="FOTQ01000001">
    <property type="protein sequence ID" value="SFL56482.1"/>
    <property type="molecule type" value="Genomic_DNA"/>
</dbReference>
<proteinExistence type="predicted"/>
<evidence type="ECO:0000259" key="1">
    <source>
        <dbReference type="Pfam" id="PF00005"/>
    </source>
</evidence>
<organism evidence="2 3">
    <name type="scientific">Shimia aestuarii</name>
    <dbReference type="NCBI Taxonomy" id="254406"/>
    <lineage>
        <taxon>Bacteria</taxon>
        <taxon>Pseudomonadati</taxon>
        <taxon>Pseudomonadota</taxon>
        <taxon>Alphaproteobacteria</taxon>
        <taxon>Rhodobacterales</taxon>
        <taxon>Roseobacteraceae</taxon>
    </lineage>
</organism>
<dbReference type="InterPro" id="IPR015854">
    <property type="entry name" value="ABC_transpr_LolD-like"/>
</dbReference>